<feature type="transmembrane region" description="Helical" evidence="6">
    <location>
        <begin position="220"/>
        <end position="240"/>
    </location>
</feature>
<keyword evidence="5 6" id="KW-0472">Membrane</keyword>
<evidence type="ECO:0000256" key="4">
    <source>
        <dbReference type="ARBA" id="ARBA00022989"/>
    </source>
</evidence>
<evidence type="ECO:0000256" key="1">
    <source>
        <dbReference type="ARBA" id="ARBA00004651"/>
    </source>
</evidence>
<feature type="transmembrane region" description="Helical" evidence="6">
    <location>
        <begin position="162"/>
        <end position="181"/>
    </location>
</feature>
<reference evidence="7 8" key="1">
    <citation type="submission" date="2018-07" db="EMBL/GenBank/DDBJ databases">
        <title>Venubactetium sediminum gen. nov., sp. nov., isolated from a marine solar saltern.</title>
        <authorList>
            <person name="Wang S."/>
        </authorList>
    </citation>
    <scope>NUCLEOTIDE SEQUENCE [LARGE SCALE GENOMIC DNA]</scope>
    <source>
        <strain evidence="7 8">WD2A32</strain>
    </source>
</reference>
<organism evidence="7 8">
    <name type="scientific">Ferruginivarius sediminum</name>
    <dbReference type="NCBI Taxonomy" id="2661937"/>
    <lineage>
        <taxon>Bacteria</taxon>
        <taxon>Pseudomonadati</taxon>
        <taxon>Pseudomonadota</taxon>
        <taxon>Alphaproteobacteria</taxon>
        <taxon>Rhodospirillales</taxon>
        <taxon>Rhodospirillaceae</taxon>
        <taxon>Ferruginivarius</taxon>
    </lineage>
</organism>
<dbReference type="AlphaFoldDB" id="A0A369TBR8"/>
<dbReference type="PANTHER" id="PTHR40277:SF1">
    <property type="entry name" value="BLL5419 PROTEIN"/>
    <property type="match status" value="1"/>
</dbReference>
<evidence type="ECO:0000256" key="6">
    <source>
        <dbReference type="SAM" id="Phobius"/>
    </source>
</evidence>
<feature type="transmembrane region" description="Helical" evidence="6">
    <location>
        <begin position="252"/>
        <end position="270"/>
    </location>
</feature>
<keyword evidence="8" id="KW-1185">Reference proteome</keyword>
<comment type="caution">
    <text evidence="7">The sequence shown here is derived from an EMBL/GenBank/DDBJ whole genome shotgun (WGS) entry which is preliminary data.</text>
</comment>
<feature type="transmembrane region" description="Helical" evidence="6">
    <location>
        <begin position="49"/>
        <end position="67"/>
    </location>
</feature>
<keyword evidence="2" id="KW-1003">Cell membrane</keyword>
<comment type="subcellular location">
    <subcellularLocation>
        <location evidence="1">Cell membrane</location>
        <topology evidence="1">Multi-pass membrane protein</topology>
    </subcellularLocation>
</comment>
<proteinExistence type="predicted"/>
<dbReference type="PANTHER" id="PTHR40277">
    <property type="entry name" value="BLL5419 PROTEIN"/>
    <property type="match status" value="1"/>
</dbReference>
<protein>
    <submittedName>
        <fullName evidence="7">UPF0104 family protein</fullName>
    </submittedName>
</protein>
<accession>A0A369TBR8</accession>
<dbReference type="Proteomes" id="UP000253941">
    <property type="component" value="Unassembled WGS sequence"/>
</dbReference>
<sequence>MSMRPGPKAKNHIFTAFKVSLAVGLFYWLFQSGRLQLDELSRTFANWEWLLLAQVFFLGTQVLNGLRWKLLLRAQSIEYPLSSTVSLTLVGWFFNQVAFGSTGGDIYKAYAVARGCPTNPGGGIVSVLVDRAFGLLALFVLIIAAGILNFDFLRANPELRYLFLLSIGVAVALPIAAWLYFSGAVRRSRLIKVVFSRLSRYRLAGQLHEAIDAYRSYPKILWSSAVMSVAMQLLIVAMNVCLARTLLNDFDWLPFLLIVPAAHLAMAVPINPPGALGTAEALYAYLFELAGITLGGLIALLQRITFIAWSLVGAAIFVSRKHWSAVDLRYSANAEKAG</sequence>
<dbReference type="NCBIfam" id="TIGR00374">
    <property type="entry name" value="flippase-like domain"/>
    <property type="match status" value="1"/>
</dbReference>
<evidence type="ECO:0000256" key="3">
    <source>
        <dbReference type="ARBA" id="ARBA00022692"/>
    </source>
</evidence>
<feature type="transmembrane region" description="Helical" evidence="6">
    <location>
        <begin position="79"/>
        <end position="99"/>
    </location>
</feature>
<feature type="transmembrane region" description="Helical" evidence="6">
    <location>
        <begin position="132"/>
        <end position="150"/>
    </location>
</feature>
<evidence type="ECO:0000313" key="7">
    <source>
        <dbReference type="EMBL" id="RDD62292.1"/>
    </source>
</evidence>
<dbReference type="Pfam" id="PF03706">
    <property type="entry name" value="LPG_synthase_TM"/>
    <property type="match status" value="1"/>
</dbReference>
<dbReference type="InterPro" id="IPR022791">
    <property type="entry name" value="L-PG_synthase/AglD"/>
</dbReference>
<gene>
    <name evidence="7" type="ORF">DRB17_08660</name>
</gene>
<dbReference type="EMBL" id="QPMH01000006">
    <property type="protein sequence ID" value="RDD62292.1"/>
    <property type="molecule type" value="Genomic_DNA"/>
</dbReference>
<feature type="transmembrane region" description="Helical" evidence="6">
    <location>
        <begin position="12"/>
        <end position="29"/>
    </location>
</feature>
<dbReference type="GO" id="GO:0005886">
    <property type="term" value="C:plasma membrane"/>
    <property type="evidence" value="ECO:0007669"/>
    <property type="project" value="UniProtKB-SubCell"/>
</dbReference>
<keyword evidence="4 6" id="KW-1133">Transmembrane helix</keyword>
<name>A0A369TBR8_9PROT</name>
<dbReference type="RefSeq" id="WP_114581804.1">
    <property type="nucleotide sequence ID" value="NZ_QPMH01000006.1"/>
</dbReference>
<keyword evidence="3 6" id="KW-0812">Transmembrane</keyword>
<evidence type="ECO:0000256" key="2">
    <source>
        <dbReference type="ARBA" id="ARBA00022475"/>
    </source>
</evidence>
<evidence type="ECO:0000256" key="5">
    <source>
        <dbReference type="ARBA" id="ARBA00023136"/>
    </source>
</evidence>
<evidence type="ECO:0000313" key="8">
    <source>
        <dbReference type="Proteomes" id="UP000253941"/>
    </source>
</evidence>